<gene>
    <name evidence="1" type="ORF">JG687_00015431</name>
</gene>
<evidence type="ECO:0000313" key="2">
    <source>
        <dbReference type="Proteomes" id="UP000688947"/>
    </source>
</evidence>
<evidence type="ECO:0000313" key="1">
    <source>
        <dbReference type="EMBL" id="KAG6948514.1"/>
    </source>
</evidence>
<dbReference type="InterPro" id="IPR052050">
    <property type="entry name" value="SecEffector_AnkRepeat"/>
</dbReference>
<accession>A0A8T1TUN1</accession>
<protein>
    <recommendedName>
        <fullName evidence="3">Ankyrin repeat-containing domain</fullName>
    </recommendedName>
</protein>
<organism evidence="1 2">
    <name type="scientific">Phytophthora cactorum</name>
    <dbReference type="NCBI Taxonomy" id="29920"/>
    <lineage>
        <taxon>Eukaryota</taxon>
        <taxon>Sar</taxon>
        <taxon>Stramenopiles</taxon>
        <taxon>Oomycota</taxon>
        <taxon>Peronosporomycetes</taxon>
        <taxon>Peronosporales</taxon>
        <taxon>Peronosporaceae</taxon>
        <taxon>Phytophthora</taxon>
    </lineage>
</organism>
<dbReference type="PANTHER" id="PTHR46586">
    <property type="entry name" value="ANKYRIN REPEAT-CONTAINING PROTEIN"/>
    <property type="match status" value="1"/>
</dbReference>
<evidence type="ECO:0008006" key="3">
    <source>
        <dbReference type="Google" id="ProtNLM"/>
    </source>
</evidence>
<dbReference type="AlphaFoldDB" id="A0A8T1TUN1"/>
<dbReference type="Proteomes" id="UP000688947">
    <property type="component" value="Unassembled WGS sequence"/>
</dbReference>
<reference evidence="1" key="1">
    <citation type="submission" date="2021-01" db="EMBL/GenBank/DDBJ databases">
        <title>Phytophthora aleatoria, a newly-described species from Pinus radiata is distinct from Phytophthora cactorum isolates based on comparative genomics.</title>
        <authorList>
            <person name="Mcdougal R."/>
            <person name="Panda P."/>
            <person name="Williams N."/>
            <person name="Studholme D.J."/>
        </authorList>
    </citation>
    <scope>NUCLEOTIDE SEQUENCE</scope>
    <source>
        <strain evidence="1">NZFS 3830</strain>
    </source>
</reference>
<dbReference type="PANTHER" id="PTHR46586:SF3">
    <property type="entry name" value="ANKYRIN REPEAT-CONTAINING PROTEIN"/>
    <property type="match status" value="1"/>
</dbReference>
<comment type="caution">
    <text evidence="1">The sequence shown here is derived from an EMBL/GenBank/DDBJ whole genome shotgun (WGS) entry which is preliminary data.</text>
</comment>
<sequence length="66" mass="7217">MDAASANGHLNVIKWLHLHHSASYTVAGMAANDHLNVVRWLHKNRSEGCTTGAMDRTAEHDKLGVV</sequence>
<name>A0A8T1TUN1_9STRA</name>
<dbReference type="EMBL" id="JAENGZ010001371">
    <property type="protein sequence ID" value="KAG6948514.1"/>
    <property type="molecule type" value="Genomic_DNA"/>
</dbReference>
<proteinExistence type="predicted"/>
<dbReference type="OrthoDB" id="67499at2759"/>